<reference evidence="7" key="1">
    <citation type="journal article" date="2021" name="Nat. Commun.">
        <title>Genomic analyses provide insights into spinach domestication and the genetic basis of agronomic traits.</title>
        <authorList>
            <person name="Cai X."/>
            <person name="Sun X."/>
            <person name="Xu C."/>
            <person name="Sun H."/>
            <person name="Wang X."/>
            <person name="Ge C."/>
            <person name="Zhang Z."/>
            <person name="Wang Q."/>
            <person name="Fei Z."/>
            <person name="Jiao C."/>
            <person name="Wang Q."/>
        </authorList>
    </citation>
    <scope>NUCLEOTIDE SEQUENCE [LARGE SCALE GENOMIC DNA]</scope>
    <source>
        <strain evidence="7">cv. Varoflay</strain>
    </source>
</reference>
<gene>
    <name evidence="8" type="primary">LOC110791718</name>
</gene>
<proteinExistence type="inferred from homology"/>
<keyword evidence="4" id="KW-0521">NADP</keyword>
<protein>
    <recommendedName>
        <fullName evidence="4">Fatty acyl-CoA reductase</fullName>
        <ecNumber evidence="4">1.2.1.84</ecNumber>
    </recommendedName>
</protein>
<dbReference type="CDD" id="cd09071">
    <property type="entry name" value="FAR_C"/>
    <property type="match status" value="1"/>
</dbReference>
<evidence type="ECO:0000256" key="2">
    <source>
        <dbReference type="ARBA" id="ARBA00022516"/>
    </source>
</evidence>
<dbReference type="Pfam" id="PF03015">
    <property type="entry name" value="Sterile"/>
    <property type="match status" value="1"/>
</dbReference>
<feature type="domain" description="Thioester reductase (TE)" evidence="6">
    <location>
        <begin position="17"/>
        <end position="343"/>
    </location>
</feature>
<dbReference type="InterPro" id="IPR033640">
    <property type="entry name" value="FAR_C"/>
</dbReference>
<comment type="similarity">
    <text evidence="1 4">Belongs to the fatty acyl-CoA reductase family.</text>
</comment>
<dbReference type="Pfam" id="PF07993">
    <property type="entry name" value="NAD_binding_4"/>
    <property type="match status" value="1"/>
</dbReference>
<dbReference type="SUPFAM" id="SSF51735">
    <property type="entry name" value="NAD(P)-binding Rossmann-fold domains"/>
    <property type="match status" value="1"/>
</dbReference>
<evidence type="ECO:0000256" key="4">
    <source>
        <dbReference type="RuleBase" id="RU363097"/>
    </source>
</evidence>
<comment type="catalytic activity">
    <reaction evidence="4">
        <text>a long-chain fatty acyl-CoA + 2 NADPH + 2 H(+) = a long-chain primary fatty alcohol + 2 NADP(+) + CoA</text>
        <dbReference type="Rhea" id="RHEA:52716"/>
        <dbReference type="ChEBI" id="CHEBI:15378"/>
        <dbReference type="ChEBI" id="CHEBI:57287"/>
        <dbReference type="ChEBI" id="CHEBI:57783"/>
        <dbReference type="ChEBI" id="CHEBI:58349"/>
        <dbReference type="ChEBI" id="CHEBI:77396"/>
        <dbReference type="ChEBI" id="CHEBI:83139"/>
        <dbReference type="EC" id="1.2.1.84"/>
    </reaction>
</comment>
<keyword evidence="2 4" id="KW-0444">Lipid biosynthesis</keyword>
<reference evidence="8" key="2">
    <citation type="submission" date="2025-08" db="UniProtKB">
        <authorList>
            <consortium name="RefSeq"/>
        </authorList>
    </citation>
    <scope>IDENTIFICATION</scope>
    <source>
        <tissue evidence="8">Leaf</tissue>
    </source>
</reference>
<dbReference type="GO" id="GO:0080019">
    <property type="term" value="F:alcohol-forming very long-chain fatty acyl-CoA reductase activity"/>
    <property type="evidence" value="ECO:0000318"/>
    <property type="project" value="GO_Central"/>
</dbReference>
<dbReference type="EC" id="1.2.1.84" evidence="4"/>
<dbReference type="InterPro" id="IPR036291">
    <property type="entry name" value="NAD(P)-bd_dom_sf"/>
</dbReference>
<keyword evidence="7" id="KW-1185">Reference proteome</keyword>
<dbReference type="Proteomes" id="UP000813463">
    <property type="component" value="Chromosome 2"/>
</dbReference>
<dbReference type="KEGG" id="soe:110791718"/>
<keyword evidence="4" id="KW-0560">Oxidoreductase</keyword>
<dbReference type="PANTHER" id="PTHR11011">
    <property type="entry name" value="MALE STERILITY PROTEIN 2-RELATED"/>
    <property type="match status" value="1"/>
</dbReference>
<dbReference type="GO" id="GO:0035336">
    <property type="term" value="P:long-chain fatty-acyl-CoA metabolic process"/>
    <property type="evidence" value="ECO:0000318"/>
    <property type="project" value="GO_Central"/>
</dbReference>
<dbReference type="AlphaFoldDB" id="A0A9R0IMU2"/>
<evidence type="ECO:0000259" key="5">
    <source>
        <dbReference type="Pfam" id="PF03015"/>
    </source>
</evidence>
<feature type="domain" description="Fatty acyl-CoA reductase C-terminal" evidence="5">
    <location>
        <begin position="417"/>
        <end position="504"/>
    </location>
</feature>
<comment type="function">
    <text evidence="4">Catalyzes the reduction of fatty acyl-CoA to fatty alcohols.</text>
</comment>
<dbReference type="GO" id="GO:0010345">
    <property type="term" value="P:suberin biosynthetic process"/>
    <property type="evidence" value="ECO:0000318"/>
    <property type="project" value="GO_Central"/>
</dbReference>
<evidence type="ECO:0000313" key="7">
    <source>
        <dbReference type="Proteomes" id="UP000813463"/>
    </source>
</evidence>
<dbReference type="Gene3D" id="3.40.50.720">
    <property type="entry name" value="NAD(P)-binding Rossmann-like Domain"/>
    <property type="match status" value="1"/>
</dbReference>
<dbReference type="PANTHER" id="PTHR11011:SF109">
    <property type="entry name" value="FATTY ACYL-COA REDUCTASE 1"/>
    <property type="match status" value="1"/>
</dbReference>
<organism evidence="7 8">
    <name type="scientific">Spinacia oleracea</name>
    <name type="common">Spinach</name>
    <dbReference type="NCBI Taxonomy" id="3562"/>
    <lineage>
        <taxon>Eukaryota</taxon>
        <taxon>Viridiplantae</taxon>
        <taxon>Streptophyta</taxon>
        <taxon>Embryophyta</taxon>
        <taxon>Tracheophyta</taxon>
        <taxon>Spermatophyta</taxon>
        <taxon>Magnoliopsida</taxon>
        <taxon>eudicotyledons</taxon>
        <taxon>Gunneridae</taxon>
        <taxon>Pentapetalae</taxon>
        <taxon>Caryophyllales</taxon>
        <taxon>Chenopodiaceae</taxon>
        <taxon>Chenopodioideae</taxon>
        <taxon>Anserineae</taxon>
        <taxon>Spinacia</taxon>
    </lineage>
</organism>
<dbReference type="GeneID" id="110791718"/>
<evidence type="ECO:0000313" key="8">
    <source>
        <dbReference type="RefSeq" id="XP_021852172.2"/>
    </source>
</evidence>
<dbReference type="CDD" id="cd05236">
    <property type="entry name" value="FAR-N_SDR_e"/>
    <property type="match status" value="1"/>
</dbReference>
<accession>A0A9R0IMU2</accession>
<dbReference type="InterPro" id="IPR013120">
    <property type="entry name" value="FAR_NAD-bd"/>
</dbReference>
<dbReference type="InterPro" id="IPR026055">
    <property type="entry name" value="FAR"/>
</dbReference>
<dbReference type="RefSeq" id="XP_021852172.2">
    <property type="nucleotide sequence ID" value="XM_021996480.2"/>
</dbReference>
<evidence type="ECO:0000256" key="1">
    <source>
        <dbReference type="ARBA" id="ARBA00005928"/>
    </source>
</evidence>
<name>A0A9R0IMU2_SPIOL</name>
<dbReference type="GO" id="GO:0102965">
    <property type="term" value="F:alcohol-forming long-chain fatty acyl-CoA reductase activity"/>
    <property type="evidence" value="ECO:0007669"/>
    <property type="project" value="UniProtKB-EC"/>
</dbReference>
<keyword evidence="3 4" id="KW-0443">Lipid metabolism</keyword>
<sequence length="514" mass="58168">MDFGSITEFLANKTILVTGATGFIAKILVEKILRVQPNVNKLYLLIRASNSQAADIRLQDEVYMRTTKLRKLSLVAHIVVRTVFWTQVLGKELFKILREKWGTKFECFMSEKISAVAGDTSYENLGITGHRLKQMYNDIDIVINVAATTKFDERYDVALGVNTLGPKHVVNFAKNCANIKLLIHVSTAYVCGEKTGIISEKAYGMGETLNGVVGLDIDSEKKLVDQTLSSLKASDVPEKDIRIRMKNLGDQRAKFYGWPNTYVFTKAMGEMLVGKLRGNLPVLIMRPTIVCSTFKEPFPGWVEGCRTIDSIAVMYGKGYLGLFCGDSTSVLDLIPADMFVNSIIVAMKDHINQSKLTVYQVGSSKRNPISLGDVHDILFRYFTKNPWINREGNTVNVRKGVVLSNILIFEIIFSLLHYFVQMVLILPNKMGDSSFLRTLRNFDKKLKMVTRIVELYKPYVFFKGIFADTNTEKLLITARENGLDENAFNFDPLCINWKDYFFNIHLPSIVDNLF</sequence>
<evidence type="ECO:0000259" key="6">
    <source>
        <dbReference type="Pfam" id="PF07993"/>
    </source>
</evidence>
<evidence type="ECO:0000256" key="3">
    <source>
        <dbReference type="ARBA" id="ARBA00023098"/>
    </source>
</evidence>